<evidence type="ECO:0000313" key="1">
    <source>
        <dbReference type="Proteomes" id="UP001732780"/>
    </source>
</evidence>
<dbReference type="Proteomes" id="UP001732780">
    <property type="component" value="Chromosome 25"/>
</dbReference>
<gene>
    <name evidence="2" type="primary">NSMCE2</name>
</gene>
<evidence type="ECO:0000313" key="2">
    <source>
        <dbReference type="RefSeq" id="XP_074209157.1"/>
    </source>
</evidence>
<sequence>MPGRSSSSSGSTGFISFSGIESALSSLKNFQSCISSGMDTASSVALDLVETQTEVSSEYSMDKAMVEFAMMDRELNHYVKAVQSAINHVKEERPEKIPDLKLLVEKKFLALQNKNSDADFQNNEKFVQFKQQLKELKKQFSDHLRLHTQGTGMRGELPGWFPKRLRRFTFPPAVCEGSDCSTFSSTLVTLCLFDCSYPSADWYLIVLMCIPLTD</sequence>
<accession>A0AC58PGK6</accession>
<name>A0AC58PGK6_CAMBA</name>
<organism evidence="1 2">
    <name type="scientific">Camelus bactrianus</name>
    <name type="common">Bactrian camel</name>
    <dbReference type="NCBI Taxonomy" id="9837"/>
    <lineage>
        <taxon>Eukaryota</taxon>
        <taxon>Metazoa</taxon>
        <taxon>Chordata</taxon>
        <taxon>Craniata</taxon>
        <taxon>Vertebrata</taxon>
        <taxon>Euteleostomi</taxon>
        <taxon>Mammalia</taxon>
        <taxon>Eutheria</taxon>
        <taxon>Laurasiatheria</taxon>
        <taxon>Artiodactyla</taxon>
        <taxon>Tylopoda</taxon>
        <taxon>Camelidae</taxon>
        <taxon>Camelus</taxon>
    </lineage>
</organism>
<dbReference type="RefSeq" id="XP_074209157.1">
    <property type="nucleotide sequence ID" value="XM_074353056.1"/>
</dbReference>
<protein>
    <submittedName>
        <fullName evidence="2">E3 SUMO-protein ligase NSE2 isoform X5</fullName>
    </submittedName>
</protein>
<reference evidence="2" key="1">
    <citation type="submission" date="2025-08" db="UniProtKB">
        <authorList>
            <consortium name="RefSeq"/>
        </authorList>
    </citation>
    <scope>IDENTIFICATION</scope>
    <source>
        <tissue evidence="2">Blood</tissue>
    </source>
</reference>
<keyword evidence="1" id="KW-1185">Reference proteome</keyword>
<keyword evidence="2" id="KW-0436">Ligase</keyword>
<proteinExistence type="predicted"/>